<proteinExistence type="predicted"/>
<dbReference type="VEuPathDB" id="FungiDB:An03g05800"/>
<reference evidence="2" key="2">
    <citation type="submission" date="2025-08" db="UniProtKB">
        <authorList>
            <consortium name="RefSeq"/>
        </authorList>
    </citation>
    <scope>IDENTIFICATION</scope>
</reference>
<dbReference type="KEGG" id="ang:An03g05800"/>
<protein>
    <submittedName>
        <fullName evidence="2">Uncharacterized protein</fullName>
    </submittedName>
</protein>
<dbReference type="AlphaFoldDB" id="A0AAJ8BMQ0"/>
<organism evidence="2">
    <name type="scientific">Aspergillus niger</name>
    <dbReference type="NCBI Taxonomy" id="5061"/>
    <lineage>
        <taxon>Eukaryota</taxon>
        <taxon>Fungi</taxon>
        <taxon>Dikarya</taxon>
        <taxon>Ascomycota</taxon>
        <taxon>Pezizomycotina</taxon>
        <taxon>Eurotiomycetes</taxon>
        <taxon>Eurotiomycetidae</taxon>
        <taxon>Eurotiales</taxon>
        <taxon>Aspergillaceae</taxon>
        <taxon>Aspergillus</taxon>
        <taxon>Aspergillus subgen. Circumdati</taxon>
    </lineage>
</organism>
<sequence>MEGQGGNDYPEGGAWPLVTQRGGKVPTEGSRSSLDAYSYLVELQGTFQKAEHTGKGSCWGIYW</sequence>
<evidence type="ECO:0000256" key="1">
    <source>
        <dbReference type="SAM" id="MobiDB-lite"/>
    </source>
</evidence>
<feature type="region of interest" description="Disordered" evidence="1">
    <location>
        <begin position="1"/>
        <end position="29"/>
    </location>
</feature>
<name>A0AAJ8BMQ0_ASPNG</name>
<gene>
    <name evidence="2" type="ORF">An03g05800</name>
</gene>
<dbReference type="GeneID" id="84590752"/>
<evidence type="ECO:0000313" key="2">
    <source>
        <dbReference type="RefSeq" id="XP_059600338.1"/>
    </source>
</evidence>
<dbReference type="RefSeq" id="XP_059600338.1">
    <property type="nucleotide sequence ID" value="XM_059747155.1"/>
</dbReference>
<accession>A0AAJ8BMQ0</accession>
<reference evidence="2" key="1">
    <citation type="submission" date="2025-02" db="EMBL/GenBank/DDBJ databases">
        <authorList>
            <consortium name="NCBI Genome Project"/>
        </authorList>
    </citation>
    <scope>NUCLEOTIDE SEQUENCE</scope>
</reference>